<organism evidence="1 2">
    <name type="scientific">Rickettsia felis str. Pedreira</name>
    <dbReference type="NCBI Taxonomy" id="1359196"/>
    <lineage>
        <taxon>Bacteria</taxon>
        <taxon>Pseudomonadati</taxon>
        <taxon>Pseudomonadota</taxon>
        <taxon>Alphaproteobacteria</taxon>
        <taxon>Rickettsiales</taxon>
        <taxon>Rickettsiaceae</taxon>
        <taxon>Rickettsieae</taxon>
        <taxon>Rickettsia</taxon>
        <taxon>spotted fever group</taxon>
    </lineage>
</organism>
<proteinExistence type="predicted"/>
<dbReference type="Proteomes" id="UP000033475">
    <property type="component" value="Unassembled WGS sequence"/>
</dbReference>
<accession>A0A0F3MU16</accession>
<evidence type="ECO:0000313" key="1">
    <source>
        <dbReference type="EMBL" id="KJV58947.1"/>
    </source>
</evidence>
<dbReference type="AlphaFoldDB" id="A0A0F3MU16"/>
<reference evidence="1 2" key="1">
    <citation type="submission" date="2015-01" db="EMBL/GenBank/DDBJ databases">
        <title>Genome Sequencing of Rickettsiales.</title>
        <authorList>
            <person name="Daugherty S.C."/>
            <person name="Su Q."/>
            <person name="Abolude K."/>
            <person name="Beier-Sexton M."/>
            <person name="Carlyon J.A."/>
            <person name="Carter R."/>
            <person name="Day N.P."/>
            <person name="Dumler S.J."/>
            <person name="Dyachenko V."/>
            <person name="Godinez A."/>
            <person name="Kurtti T.J."/>
            <person name="Lichay M."/>
            <person name="Mullins K.E."/>
            <person name="Ott S."/>
            <person name="Pappas-Brown V."/>
            <person name="Paris D.H."/>
            <person name="Patel P."/>
            <person name="Richards A.L."/>
            <person name="Sadzewicz L."/>
            <person name="Sears K."/>
            <person name="Seidman D."/>
            <person name="Sengamalay N."/>
            <person name="Stenos J."/>
            <person name="Tallon L.J."/>
            <person name="Vincent G."/>
            <person name="Fraser C.M."/>
            <person name="Munderloh U."/>
            <person name="Dunning-Hotopp J.C."/>
        </authorList>
    </citation>
    <scope>NUCLEOTIDE SEQUENCE [LARGE SCALE GENOMIC DNA]</scope>
    <source>
        <strain evidence="1 2">Pedreira</strain>
    </source>
</reference>
<dbReference type="PATRIC" id="fig|1359196.3.peg.1298"/>
<evidence type="ECO:0000313" key="2">
    <source>
        <dbReference type="Proteomes" id="UP000033475"/>
    </source>
</evidence>
<dbReference type="EMBL" id="LANQ01000001">
    <property type="protein sequence ID" value="KJV58947.1"/>
    <property type="molecule type" value="Genomic_DNA"/>
</dbReference>
<comment type="caution">
    <text evidence="1">The sequence shown here is derived from an EMBL/GenBank/DDBJ whole genome shotgun (WGS) entry which is preliminary data.</text>
</comment>
<sequence length="68" mass="7958">MCKFLKGCIKENITKREITMTQKQNAAMEQAIDLLINNDTDVSILFREDGLLKEITKRLVERELYSPR</sequence>
<name>A0A0F3MU16_RICFI</name>
<gene>
    <name evidence="1" type="ORF">RFEPED_1342</name>
</gene>
<protein>
    <submittedName>
        <fullName evidence="1">Putative transposase</fullName>
    </submittedName>
</protein>